<protein>
    <recommendedName>
        <fullName evidence="3">F5/8 type C domain-containing protein</fullName>
    </recommendedName>
</protein>
<dbReference type="EMBL" id="JAPFFF010000001">
    <property type="protein sequence ID" value="KAK8898275.1"/>
    <property type="molecule type" value="Genomic_DNA"/>
</dbReference>
<sequence>MSAKSIILSSAGLKNVFPNQNSGDQFEFIFGNNKLVTSFLFADFISPVVSKMHKSDPTIDYIDFTNQIKDLTFTDEVLSLIQLLSKGSTIEIDPTQTNQINQLQILSLLLDNEELFIKLNNDFELSIDERNVDECIATLKFYSQISSRFWAIDYSRIIKHIASHFYSIESSKLLSLPLKILHAIVASDDLVIESEDSLFEFIEKLFEYRSNRIQNDADDDDEGIDIVSFYEEVEFTRMSDSKFIEFTENFSGSEMTGRLWGRLIGCFSANAKKRNKEELNEKRYKFKGKKIEYDGDTSRSLEGVIDYLTKKSGGIVSENGTVNVSSSSYVGSSRLPKNAADLKNTQSYFQSKNESDGWLQYDFVKNRVIPTSYTIRTRHDGDGNHPRNWVVEGSDTGKENEWTILDRRQNDASLSGTSVSRTFNIQFPQGSEGGYRYLRIRQTGTGSSGCYYLTFSALEYFGTLIEQ</sequence>
<evidence type="ECO:0000313" key="1">
    <source>
        <dbReference type="EMBL" id="KAK8898275.1"/>
    </source>
</evidence>
<evidence type="ECO:0000313" key="2">
    <source>
        <dbReference type="Proteomes" id="UP001470230"/>
    </source>
</evidence>
<proteinExistence type="predicted"/>
<dbReference type="SUPFAM" id="SSF49785">
    <property type="entry name" value="Galactose-binding domain-like"/>
    <property type="match status" value="1"/>
</dbReference>
<accession>A0ABR2L4J4</accession>
<organism evidence="1 2">
    <name type="scientific">Tritrichomonas musculus</name>
    <dbReference type="NCBI Taxonomy" id="1915356"/>
    <lineage>
        <taxon>Eukaryota</taxon>
        <taxon>Metamonada</taxon>
        <taxon>Parabasalia</taxon>
        <taxon>Tritrichomonadida</taxon>
        <taxon>Tritrichomonadidae</taxon>
        <taxon>Tritrichomonas</taxon>
    </lineage>
</organism>
<dbReference type="Proteomes" id="UP001470230">
    <property type="component" value="Unassembled WGS sequence"/>
</dbReference>
<evidence type="ECO:0008006" key="3">
    <source>
        <dbReference type="Google" id="ProtNLM"/>
    </source>
</evidence>
<dbReference type="PANTHER" id="PTHR47457:SF1">
    <property type="entry name" value="BTB DOMAIN-CONTAINING PROTEIN-RELATED"/>
    <property type="match status" value="1"/>
</dbReference>
<keyword evidence="2" id="KW-1185">Reference proteome</keyword>
<gene>
    <name evidence="1" type="ORF">M9Y10_000553</name>
</gene>
<reference evidence="1 2" key="1">
    <citation type="submission" date="2024-04" db="EMBL/GenBank/DDBJ databases">
        <title>Tritrichomonas musculus Genome.</title>
        <authorList>
            <person name="Alves-Ferreira E."/>
            <person name="Grigg M."/>
            <person name="Lorenzi H."/>
            <person name="Galac M."/>
        </authorList>
    </citation>
    <scope>NUCLEOTIDE SEQUENCE [LARGE SCALE GENOMIC DNA]</scope>
    <source>
        <strain evidence="1 2">EAF2021</strain>
    </source>
</reference>
<comment type="caution">
    <text evidence="1">The sequence shown here is derived from an EMBL/GenBank/DDBJ whole genome shotgun (WGS) entry which is preliminary data.</text>
</comment>
<dbReference type="InterPro" id="IPR008979">
    <property type="entry name" value="Galactose-bd-like_sf"/>
</dbReference>
<dbReference type="Gene3D" id="2.60.120.260">
    <property type="entry name" value="Galactose-binding domain-like"/>
    <property type="match status" value="1"/>
</dbReference>
<dbReference type="PANTHER" id="PTHR47457">
    <property type="entry name" value="OS05G0345500 PROTEIN"/>
    <property type="match status" value="1"/>
</dbReference>
<name>A0ABR2L4J4_9EUKA</name>